<dbReference type="EnsemblPlants" id="Pp3c7_20090V3.1">
    <property type="protein sequence ID" value="Pp3c7_20090V3.1"/>
    <property type="gene ID" value="Pp3c7_20090"/>
</dbReference>
<dbReference type="Pfam" id="PF09320">
    <property type="entry name" value="DUF1977"/>
    <property type="match status" value="1"/>
</dbReference>
<keyword evidence="3" id="KW-0256">Endoplasmic reticulum</keyword>
<dbReference type="EnsemblPlants" id="Pp3c7_20090V3.5">
    <property type="protein sequence ID" value="Pp3c7_20090V3.5"/>
    <property type="gene ID" value="Pp3c7_20090"/>
</dbReference>
<name>A0A2K1KCA4_PHYPA</name>
<dbReference type="Gramene" id="Pp3c7_20090V3.4">
    <property type="protein sequence ID" value="Pp3c7_20090V3.4"/>
    <property type="gene ID" value="Pp3c7_20090"/>
</dbReference>
<dbReference type="EnsemblPlants" id="Pp3c7_20090V3.3">
    <property type="protein sequence ID" value="Pp3c7_20090V3.3"/>
    <property type="gene ID" value="Pp3c7_20090"/>
</dbReference>
<dbReference type="FunFam" id="1.10.287.110:FF:000070">
    <property type="entry name" value="Endoplasmic reticulum protein, putative"/>
    <property type="match status" value="1"/>
</dbReference>
<reference evidence="9 11" key="2">
    <citation type="journal article" date="2018" name="Plant J.">
        <title>The Physcomitrella patens chromosome-scale assembly reveals moss genome structure and evolution.</title>
        <authorList>
            <person name="Lang D."/>
            <person name="Ullrich K.K."/>
            <person name="Murat F."/>
            <person name="Fuchs J."/>
            <person name="Jenkins J."/>
            <person name="Haas F.B."/>
            <person name="Piednoel M."/>
            <person name="Gundlach H."/>
            <person name="Van Bel M."/>
            <person name="Meyberg R."/>
            <person name="Vives C."/>
            <person name="Morata J."/>
            <person name="Symeonidi A."/>
            <person name="Hiss M."/>
            <person name="Muchero W."/>
            <person name="Kamisugi Y."/>
            <person name="Saleh O."/>
            <person name="Blanc G."/>
            <person name="Decker E.L."/>
            <person name="van Gessel N."/>
            <person name="Grimwood J."/>
            <person name="Hayes R.D."/>
            <person name="Graham S.W."/>
            <person name="Gunter L.E."/>
            <person name="McDaniel S.F."/>
            <person name="Hoernstein S.N.W."/>
            <person name="Larsson A."/>
            <person name="Li F.W."/>
            <person name="Perroud P.F."/>
            <person name="Phillips J."/>
            <person name="Ranjan P."/>
            <person name="Rokshar D.S."/>
            <person name="Rothfels C.J."/>
            <person name="Schneider L."/>
            <person name="Shu S."/>
            <person name="Stevenson D.W."/>
            <person name="Thummler F."/>
            <person name="Tillich M."/>
            <person name="Villarreal Aguilar J.C."/>
            <person name="Widiez T."/>
            <person name="Wong G.K."/>
            <person name="Wymore A."/>
            <person name="Zhang Y."/>
            <person name="Zimmer A.D."/>
            <person name="Quatrano R.S."/>
            <person name="Mayer K.F.X."/>
            <person name="Goodstein D."/>
            <person name="Casacuberta J.M."/>
            <person name="Vandepoele K."/>
            <person name="Reski R."/>
            <person name="Cuming A.C."/>
            <person name="Tuskan G.A."/>
            <person name="Maumus F."/>
            <person name="Salse J."/>
            <person name="Schmutz J."/>
            <person name="Rensing S.A."/>
        </authorList>
    </citation>
    <scope>NUCLEOTIDE SEQUENCE [LARGE SCALE GENOMIC DNA]</scope>
    <source>
        <strain evidence="10 11">cv. Gransden 2004</strain>
    </source>
</reference>
<gene>
    <name evidence="10" type="primary">LOC112284701</name>
    <name evidence="9" type="ORF">PHYPA_010600</name>
</gene>
<dbReference type="OMA" id="ARSREHN"/>
<comment type="subcellular location">
    <subcellularLocation>
        <location evidence="1">Endoplasmic reticulum membrane</location>
        <topology evidence="1">Single-pass membrane protein</topology>
    </subcellularLocation>
</comment>
<dbReference type="STRING" id="3218.A0A2K1KCA4"/>
<evidence type="ECO:0000256" key="7">
    <source>
        <dbReference type="SAM" id="Phobius"/>
    </source>
</evidence>
<dbReference type="GO" id="GO:0071218">
    <property type="term" value="P:cellular response to misfolded protein"/>
    <property type="evidence" value="ECO:0000318"/>
    <property type="project" value="GO_Central"/>
</dbReference>
<keyword evidence="2 7" id="KW-0812">Transmembrane</keyword>
<feature type="region of interest" description="Disordered" evidence="6">
    <location>
        <begin position="141"/>
        <end position="211"/>
    </location>
</feature>
<protein>
    <recommendedName>
        <fullName evidence="8">J domain-containing protein</fullName>
    </recommendedName>
</protein>
<dbReference type="Pfam" id="PF13174">
    <property type="entry name" value="TPR_6"/>
    <property type="match status" value="2"/>
</dbReference>
<dbReference type="FunCoup" id="A0A2K1KCA4">
    <property type="interactions" value="4088"/>
</dbReference>
<dbReference type="EnsemblPlants" id="Pp3c7_20090V3.4">
    <property type="protein sequence ID" value="Pp3c7_20090V3.4"/>
    <property type="gene ID" value="Pp3c7_20090"/>
</dbReference>
<reference evidence="9 11" key="1">
    <citation type="journal article" date="2008" name="Science">
        <title>The Physcomitrella genome reveals evolutionary insights into the conquest of land by plants.</title>
        <authorList>
            <person name="Rensing S."/>
            <person name="Lang D."/>
            <person name="Zimmer A."/>
            <person name="Terry A."/>
            <person name="Salamov A."/>
            <person name="Shapiro H."/>
            <person name="Nishiyama T."/>
            <person name="Perroud P.-F."/>
            <person name="Lindquist E."/>
            <person name="Kamisugi Y."/>
            <person name="Tanahashi T."/>
            <person name="Sakakibara K."/>
            <person name="Fujita T."/>
            <person name="Oishi K."/>
            <person name="Shin-I T."/>
            <person name="Kuroki Y."/>
            <person name="Toyoda A."/>
            <person name="Suzuki Y."/>
            <person name="Hashimoto A."/>
            <person name="Yamaguchi K."/>
            <person name="Sugano A."/>
            <person name="Kohara Y."/>
            <person name="Fujiyama A."/>
            <person name="Anterola A."/>
            <person name="Aoki S."/>
            <person name="Ashton N."/>
            <person name="Barbazuk W.B."/>
            <person name="Barker E."/>
            <person name="Bennetzen J."/>
            <person name="Bezanilla M."/>
            <person name="Blankenship R."/>
            <person name="Cho S.H."/>
            <person name="Dutcher S."/>
            <person name="Estelle M."/>
            <person name="Fawcett J.A."/>
            <person name="Gundlach H."/>
            <person name="Hanada K."/>
            <person name="Heyl A."/>
            <person name="Hicks K.A."/>
            <person name="Hugh J."/>
            <person name="Lohr M."/>
            <person name="Mayer K."/>
            <person name="Melkozernov A."/>
            <person name="Murata T."/>
            <person name="Nelson D."/>
            <person name="Pils B."/>
            <person name="Prigge M."/>
            <person name="Reiss B."/>
            <person name="Renner T."/>
            <person name="Rombauts S."/>
            <person name="Rushton P."/>
            <person name="Sanderfoot A."/>
            <person name="Schween G."/>
            <person name="Shiu S.-H."/>
            <person name="Stueber K."/>
            <person name="Theodoulou F.L."/>
            <person name="Tu H."/>
            <person name="Van de Peer Y."/>
            <person name="Verrier P.J."/>
            <person name="Waters E."/>
            <person name="Wood A."/>
            <person name="Yang L."/>
            <person name="Cove D."/>
            <person name="Cuming A."/>
            <person name="Hasebe M."/>
            <person name="Lucas S."/>
            <person name="Mishler D.B."/>
            <person name="Reski R."/>
            <person name="Grigoriev I."/>
            <person name="Quatrano R.S."/>
            <person name="Boore J.L."/>
        </authorList>
    </citation>
    <scope>NUCLEOTIDE SEQUENCE [LARGE SCALE GENOMIC DNA]</scope>
    <source>
        <strain evidence="10 11">cv. Gransden 2004</strain>
    </source>
</reference>
<feature type="region of interest" description="Disordered" evidence="6">
    <location>
        <begin position="48"/>
        <end position="97"/>
    </location>
</feature>
<dbReference type="RefSeq" id="XP_024380565.1">
    <property type="nucleotide sequence ID" value="XM_024524797.2"/>
</dbReference>
<dbReference type="InterPro" id="IPR019734">
    <property type="entry name" value="TPR_rpt"/>
</dbReference>
<organism evidence="9">
    <name type="scientific">Physcomitrium patens</name>
    <name type="common">Spreading-leaved earth moss</name>
    <name type="synonym">Physcomitrella patens</name>
    <dbReference type="NCBI Taxonomy" id="3218"/>
    <lineage>
        <taxon>Eukaryota</taxon>
        <taxon>Viridiplantae</taxon>
        <taxon>Streptophyta</taxon>
        <taxon>Embryophyta</taxon>
        <taxon>Bryophyta</taxon>
        <taxon>Bryophytina</taxon>
        <taxon>Bryopsida</taxon>
        <taxon>Funariidae</taxon>
        <taxon>Funariales</taxon>
        <taxon>Funariaceae</taxon>
        <taxon>Physcomitrium</taxon>
    </lineage>
</organism>
<dbReference type="PRINTS" id="PR00625">
    <property type="entry name" value="JDOMAIN"/>
</dbReference>
<dbReference type="Gramene" id="Pp3c7_20090V3.2">
    <property type="protein sequence ID" value="Pp3c7_20090V3.2"/>
    <property type="gene ID" value="Pp3c7_20090"/>
</dbReference>
<dbReference type="EMBL" id="ABEU02000007">
    <property type="protein sequence ID" value="PNR51413.1"/>
    <property type="molecule type" value="Genomic_DNA"/>
</dbReference>
<dbReference type="GeneID" id="112284701"/>
<dbReference type="SMART" id="SM00028">
    <property type="entry name" value="TPR"/>
    <property type="match status" value="2"/>
</dbReference>
<dbReference type="InterPro" id="IPR015399">
    <property type="entry name" value="DUF1977_DnaJ-like"/>
</dbReference>
<dbReference type="PaxDb" id="3218-PP1S2_417V6.1"/>
<evidence type="ECO:0000256" key="2">
    <source>
        <dbReference type="ARBA" id="ARBA00022692"/>
    </source>
</evidence>
<dbReference type="InterPro" id="IPR001623">
    <property type="entry name" value="DnaJ_domain"/>
</dbReference>
<evidence type="ECO:0000313" key="9">
    <source>
        <dbReference type="EMBL" id="PNR51413.1"/>
    </source>
</evidence>
<sequence length="474" mass="53158">MDGNKDEGLRCMRMGESAMKSGNKARALKFLNMAKRIYPNPQVDAYLRELEEEEEPAAAKNSASERESKFSAGAGNGVHVGKGNKDEGKGNKDEGLRCMRMGESAMKSGEKARALKFLNMAKRIYPNPQVDAFLRELAEGEEPAAAKNSGSERESKFPAGAGNGVHDGKGRANSVPRSRSVNAEGEANGNEEGRRSGIPRSRSTTSVSDATPEQIEIVRRIRRTKDYYEILGLTKTCSEGEVRKAYRKLSLKVHPDKNSAPGAEEAFKSVSKAFQVLSDADLRDKFDRDGPDEDIQHVRHRHSARQYGGAPVYYEDVFDANDIFNSFFFGMQQPNGNSRRAQFVRTQAPHFTQAQRGEAHSINLLSLLQLLPILILLIVSLFPFSQPVFNLMSVAPYQIQRKTAEHEVHYYVKSHNFDKEYPPGSAARRKVEGQVESEYRDILVQNCRMELGMRRWGQSSETPNCDRLKRFDRS</sequence>
<dbReference type="Gene3D" id="1.10.287.110">
    <property type="entry name" value="DnaJ domain"/>
    <property type="match status" value="1"/>
</dbReference>
<dbReference type="InterPro" id="IPR036869">
    <property type="entry name" value="J_dom_sf"/>
</dbReference>
<dbReference type="Gramene" id="Pp3c7_20090V3.1">
    <property type="protein sequence ID" value="Pp3c7_20090V3.1"/>
    <property type="gene ID" value="Pp3c7_20090"/>
</dbReference>
<keyword evidence="11" id="KW-1185">Reference proteome</keyword>
<dbReference type="AlphaFoldDB" id="A0A2K1KCA4"/>
<evidence type="ECO:0000313" key="11">
    <source>
        <dbReference type="Proteomes" id="UP000006727"/>
    </source>
</evidence>
<evidence type="ECO:0000313" key="10">
    <source>
        <dbReference type="EnsemblPlants" id="Pp3c7_20090V3.1"/>
    </source>
</evidence>
<dbReference type="InterPro" id="IPR018253">
    <property type="entry name" value="DnaJ_domain_CS"/>
</dbReference>
<evidence type="ECO:0000259" key="8">
    <source>
        <dbReference type="PROSITE" id="PS50076"/>
    </source>
</evidence>
<dbReference type="SMART" id="SM00271">
    <property type="entry name" value="DnaJ"/>
    <property type="match status" value="1"/>
</dbReference>
<accession>A0A2K1KCA4</accession>
<feature type="compositionally biased region" description="Basic and acidic residues" evidence="6">
    <location>
        <begin position="83"/>
        <end position="97"/>
    </location>
</feature>
<evidence type="ECO:0000256" key="3">
    <source>
        <dbReference type="ARBA" id="ARBA00022824"/>
    </source>
</evidence>
<dbReference type="PANTHER" id="PTHR43908">
    <property type="entry name" value="AT29763P-RELATED"/>
    <property type="match status" value="1"/>
</dbReference>
<reference evidence="10" key="3">
    <citation type="submission" date="2020-12" db="UniProtKB">
        <authorList>
            <consortium name="EnsemblPlants"/>
        </authorList>
    </citation>
    <scope>IDENTIFICATION</scope>
</reference>
<dbReference type="EnsemblPlants" id="Pp3c7_20090V3.2">
    <property type="protein sequence ID" value="Pp3c7_20090V3.2"/>
    <property type="gene ID" value="Pp3c7_20090"/>
</dbReference>
<dbReference type="SUPFAM" id="SSF46565">
    <property type="entry name" value="Chaperone J-domain"/>
    <property type="match status" value="1"/>
</dbReference>
<feature type="domain" description="J" evidence="8">
    <location>
        <begin position="226"/>
        <end position="290"/>
    </location>
</feature>
<proteinExistence type="predicted"/>
<dbReference type="GO" id="GO:0030544">
    <property type="term" value="F:Hsp70 protein binding"/>
    <property type="evidence" value="ECO:0000318"/>
    <property type="project" value="GO_Central"/>
</dbReference>
<dbReference type="PROSITE" id="PS50076">
    <property type="entry name" value="DNAJ_2"/>
    <property type="match status" value="1"/>
</dbReference>
<dbReference type="GO" id="GO:0005789">
    <property type="term" value="C:endoplasmic reticulum membrane"/>
    <property type="evidence" value="ECO:0000318"/>
    <property type="project" value="GO_Central"/>
</dbReference>
<feature type="compositionally biased region" description="Polar residues" evidence="6">
    <location>
        <begin position="201"/>
        <end position="211"/>
    </location>
</feature>
<evidence type="ECO:0000256" key="5">
    <source>
        <dbReference type="ARBA" id="ARBA00023136"/>
    </source>
</evidence>
<dbReference type="InterPro" id="IPR051100">
    <property type="entry name" value="DnaJ_subfamily_B/C"/>
</dbReference>
<dbReference type="Gramene" id="Pp3c7_20090V3.5">
    <property type="protein sequence ID" value="Pp3c7_20090V3.5"/>
    <property type="gene ID" value="Pp3c7_20090"/>
</dbReference>
<evidence type="ECO:0000256" key="1">
    <source>
        <dbReference type="ARBA" id="ARBA00004389"/>
    </source>
</evidence>
<evidence type="ECO:0000256" key="6">
    <source>
        <dbReference type="SAM" id="MobiDB-lite"/>
    </source>
</evidence>
<dbReference type="PROSITE" id="PS00636">
    <property type="entry name" value="DNAJ_1"/>
    <property type="match status" value="1"/>
</dbReference>
<dbReference type="RefSeq" id="XP_024380560.1">
    <property type="nucleotide sequence ID" value="XM_024524792.2"/>
</dbReference>
<dbReference type="KEGG" id="ppp:112284701"/>
<dbReference type="Gramene" id="Pp3c7_20090V3.3">
    <property type="protein sequence ID" value="Pp3c7_20090V3.3"/>
    <property type="gene ID" value="Pp3c7_20090"/>
</dbReference>
<dbReference type="CDD" id="cd06257">
    <property type="entry name" value="DnaJ"/>
    <property type="match status" value="1"/>
</dbReference>
<evidence type="ECO:0000256" key="4">
    <source>
        <dbReference type="ARBA" id="ARBA00022989"/>
    </source>
</evidence>
<feature type="transmembrane region" description="Helical" evidence="7">
    <location>
        <begin position="364"/>
        <end position="384"/>
    </location>
</feature>
<dbReference type="Proteomes" id="UP000006727">
    <property type="component" value="Chromosome 7"/>
</dbReference>
<dbReference type="PANTHER" id="PTHR43908:SF3">
    <property type="entry name" value="AT29763P-RELATED"/>
    <property type="match status" value="1"/>
</dbReference>
<keyword evidence="5 7" id="KW-0472">Membrane</keyword>
<keyword evidence="4 7" id="KW-1133">Transmembrane helix</keyword>
<dbReference type="OrthoDB" id="10250354at2759"/>
<dbReference type="Pfam" id="PF00226">
    <property type="entry name" value="DnaJ"/>
    <property type="match status" value="1"/>
</dbReference>